<dbReference type="PANTHER" id="PTHR48050:SF13">
    <property type="entry name" value="STEROL 3-BETA-GLUCOSYLTRANSFERASE UGT80A2"/>
    <property type="match status" value="1"/>
</dbReference>
<reference evidence="7 8" key="1">
    <citation type="submission" date="2021-06" db="EMBL/GenBank/DDBJ databases">
        <title>Ecological speciation of a Streptomyces species isolated from different habitats and geographic origins.</title>
        <authorList>
            <person name="Wang J."/>
        </authorList>
    </citation>
    <scope>NUCLEOTIDE SEQUENCE [LARGE SCALE GENOMIC DNA]</scope>
    <source>
        <strain evidence="7 8">FXJ8.012</strain>
    </source>
</reference>
<evidence type="ECO:0000256" key="4">
    <source>
        <dbReference type="SAM" id="MobiDB-lite"/>
    </source>
</evidence>
<dbReference type="PANTHER" id="PTHR48050">
    <property type="entry name" value="STEROL 3-BETA-GLUCOSYLTRANSFERASE"/>
    <property type="match status" value="1"/>
</dbReference>
<evidence type="ECO:0000259" key="6">
    <source>
        <dbReference type="Pfam" id="PF21036"/>
    </source>
</evidence>
<dbReference type="InterPro" id="IPR002213">
    <property type="entry name" value="UDP_glucos_trans"/>
</dbReference>
<dbReference type="Pfam" id="PF21036">
    <property type="entry name" value="EryCIII-like_N"/>
    <property type="match status" value="1"/>
</dbReference>
<dbReference type="SUPFAM" id="SSF53756">
    <property type="entry name" value="UDP-Glycosyltransferase/glycogen phosphorylase"/>
    <property type="match status" value="1"/>
</dbReference>
<evidence type="ECO:0000313" key="8">
    <source>
        <dbReference type="Proteomes" id="UP000758701"/>
    </source>
</evidence>
<keyword evidence="3" id="KW-0808">Transferase</keyword>
<feature type="domain" description="Erythromycin biosynthesis protein CIII-like C-terminal" evidence="5">
    <location>
        <begin position="273"/>
        <end position="415"/>
    </location>
</feature>
<protein>
    <submittedName>
        <fullName evidence="7">DUF1205 domain-containing protein</fullName>
    </submittedName>
</protein>
<evidence type="ECO:0000256" key="1">
    <source>
        <dbReference type="ARBA" id="ARBA00006962"/>
    </source>
</evidence>
<dbReference type="InterPro" id="IPR050426">
    <property type="entry name" value="Glycosyltransferase_28"/>
</dbReference>
<proteinExistence type="inferred from homology"/>
<accession>A0ABS7WEK8</accession>
<dbReference type="InterPro" id="IPR010610">
    <property type="entry name" value="EryCIII-like_C"/>
</dbReference>
<evidence type="ECO:0000259" key="5">
    <source>
        <dbReference type="Pfam" id="PF06722"/>
    </source>
</evidence>
<dbReference type="Proteomes" id="UP000758701">
    <property type="component" value="Unassembled WGS sequence"/>
</dbReference>
<keyword evidence="8" id="KW-1185">Reference proteome</keyword>
<dbReference type="CDD" id="cd03784">
    <property type="entry name" value="GT1_Gtf-like"/>
    <property type="match status" value="1"/>
</dbReference>
<comment type="similarity">
    <text evidence="1">Belongs to the glycosyltransferase 28 family.</text>
</comment>
<name>A0ABS7WEK8_STROV</name>
<feature type="region of interest" description="Disordered" evidence="4">
    <location>
        <begin position="77"/>
        <end position="99"/>
    </location>
</feature>
<organism evidence="7 8">
    <name type="scientific">Streptomyces olivaceus</name>
    <dbReference type="NCBI Taxonomy" id="47716"/>
    <lineage>
        <taxon>Bacteria</taxon>
        <taxon>Bacillati</taxon>
        <taxon>Actinomycetota</taxon>
        <taxon>Actinomycetes</taxon>
        <taxon>Kitasatosporales</taxon>
        <taxon>Streptomycetaceae</taxon>
        <taxon>Streptomyces</taxon>
    </lineage>
</organism>
<evidence type="ECO:0000313" key="7">
    <source>
        <dbReference type="EMBL" id="MBZ6156064.1"/>
    </source>
</evidence>
<dbReference type="Gene3D" id="3.40.50.2000">
    <property type="entry name" value="Glycogen Phosphorylase B"/>
    <property type="match status" value="2"/>
</dbReference>
<keyword evidence="2" id="KW-0328">Glycosyltransferase</keyword>
<sequence length="416" mass="44428">MRILFTPVAATTTPLFHMVPLAWAFRAAGHDVRVAAQPELSRAIIDVGLPAVEVGHGYEIMDGVLRSRGGQRVIEAPADQWTDSGLAGTAEEPPADYDDKHADLRDAAMAPLVEAAGRMAPGLLRFTEYWRPDLLVTDSMVFAAPLVSALRGVPLVRQTWGPDVMRMVSQPLQGRAADGDVRAEWPTGLPGLYDHYGVEVRNDYPVRTVDPWPTSLQFPDLSGRLPMRFVPYNGAAVSPDWVLDHPGRPRVCVTWGTSTSALAGDEAFVLPRVVEGLAGLDVEVVLAVGPDDRRKLGTLPAGVRVAENVPLHLFMGTCDAIVHQGGTSTLLTAARHGLPQVMMPQTADNPFNAANFAGSGAGVTLDAAGADAGEIGAAVTRVLTEPAWRVAAEKLREEMAEMPPPSAVVRSLEELA</sequence>
<evidence type="ECO:0000256" key="2">
    <source>
        <dbReference type="ARBA" id="ARBA00022676"/>
    </source>
</evidence>
<dbReference type="InterPro" id="IPR048284">
    <property type="entry name" value="EryCIII-like_N"/>
</dbReference>
<evidence type="ECO:0000256" key="3">
    <source>
        <dbReference type="ARBA" id="ARBA00022679"/>
    </source>
</evidence>
<gene>
    <name evidence="7" type="ORF">KVH32_33595</name>
</gene>
<dbReference type="EMBL" id="JAHSTP010000022">
    <property type="protein sequence ID" value="MBZ6156064.1"/>
    <property type="molecule type" value="Genomic_DNA"/>
</dbReference>
<feature type="domain" description="Erythromycin biosynthesis protein CIII-like N-terminal" evidence="6">
    <location>
        <begin position="23"/>
        <end position="256"/>
    </location>
</feature>
<dbReference type="Pfam" id="PF06722">
    <property type="entry name" value="EryCIII-like_C"/>
    <property type="match status" value="1"/>
</dbReference>
<dbReference type="RefSeq" id="WP_224291152.1">
    <property type="nucleotide sequence ID" value="NZ_JAHSST010000027.1"/>
</dbReference>
<comment type="caution">
    <text evidence="7">The sequence shown here is derived from an EMBL/GenBank/DDBJ whole genome shotgun (WGS) entry which is preliminary data.</text>
</comment>